<protein>
    <submittedName>
        <fullName evidence="1">Uncharacterized protein</fullName>
    </submittedName>
</protein>
<dbReference type="AlphaFoldDB" id="A0A7J7LCU9"/>
<accession>A0A7J7LCU9</accession>
<name>A0A7J7LCU9_9MAGN</name>
<organism evidence="1 2">
    <name type="scientific">Kingdonia uniflora</name>
    <dbReference type="NCBI Taxonomy" id="39325"/>
    <lineage>
        <taxon>Eukaryota</taxon>
        <taxon>Viridiplantae</taxon>
        <taxon>Streptophyta</taxon>
        <taxon>Embryophyta</taxon>
        <taxon>Tracheophyta</taxon>
        <taxon>Spermatophyta</taxon>
        <taxon>Magnoliopsida</taxon>
        <taxon>Ranunculales</taxon>
        <taxon>Circaeasteraceae</taxon>
        <taxon>Kingdonia</taxon>
    </lineage>
</organism>
<sequence>MDVDQSFLPVPAPVKAAIFESFARKNMIESEIDVKLGIQMAVAIENVFRLFLPHLAIVDEHLTRHLPKQWLTSLVIEGSADDKPYGDMLTVIEAPRPSDLMIELIKKLKPQVYSDLEVAFVISEEETIFKALSRTVKLLEGNTALFSQYYYGCLFHELLAFQLADRHPHVQEKVPKVLDDFDSRMFKWTQRACSPEIYSSSMEMEESHSFTPTNKHGPESESMLRRFHIKRQYERVDALIKCVMQEIALGQRKPVAAFTIYKCLLHSKSFKAEKTSVFGSLIQMIGSAIEDLVRKAEEKVVDMLPRSVNIITGDVGEPLTLKYAVEGCNKIIYCATARSTITGDLNRVDHQGVYNISKAFQDYNNKLAQIRAGKSSKSKLLLSKFKSGESLQGWEVSEGTYFQDVVAAKYYGSR</sequence>
<evidence type="ECO:0000313" key="2">
    <source>
        <dbReference type="Proteomes" id="UP000541444"/>
    </source>
</evidence>
<proteinExistence type="predicted"/>
<dbReference type="PANTHER" id="PTHR47087:SF1">
    <property type="entry name" value="METHIONINE S-METHYLTRANSFERASE"/>
    <property type="match status" value="1"/>
</dbReference>
<dbReference type="PANTHER" id="PTHR47087">
    <property type="entry name" value="METHIONINE S-METHYLTRANSFERASE"/>
    <property type="match status" value="1"/>
</dbReference>
<comment type="caution">
    <text evidence="1">The sequence shown here is derived from an EMBL/GenBank/DDBJ whole genome shotgun (WGS) entry which is preliminary data.</text>
</comment>
<gene>
    <name evidence="1" type="ORF">GIB67_031139</name>
</gene>
<reference evidence="1 2" key="1">
    <citation type="journal article" date="2020" name="IScience">
        <title>Genome Sequencing of the Endangered Kingdonia uniflora (Circaeasteraceae, Ranunculales) Reveals Potential Mechanisms of Evolutionary Specialization.</title>
        <authorList>
            <person name="Sun Y."/>
            <person name="Deng T."/>
            <person name="Zhang A."/>
            <person name="Moore M.J."/>
            <person name="Landis J.B."/>
            <person name="Lin N."/>
            <person name="Zhang H."/>
            <person name="Zhang X."/>
            <person name="Huang J."/>
            <person name="Zhang X."/>
            <person name="Sun H."/>
            <person name="Wang H."/>
        </authorList>
    </citation>
    <scope>NUCLEOTIDE SEQUENCE [LARGE SCALE GENOMIC DNA]</scope>
    <source>
        <strain evidence="1">TB1705</strain>
        <tissue evidence="1">Leaf</tissue>
    </source>
</reference>
<dbReference type="Proteomes" id="UP000541444">
    <property type="component" value="Unassembled WGS sequence"/>
</dbReference>
<dbReference type="Gene3D" id="3.40.50.720">
    <property type="entry name" value="NAD(P)-binding Rossmann-like Domain"/>
    <property type="match status" value="1"/>
</dbReference>
<dbReference type="OrthoDB" id="10254221at2759"/>
<evidence type="ECO:0000313" key="1">
    <source>
        <dbReference type="EMBL" id="KAF6140496.1"/>
    </source>
</evidence>
<dbReference type="EMBL" id="JACGCM010002368">
    <property type="protein sequence ID" value="KAF6140496.1"/>
    <property type="molecule type" value="Genomic_DNA"/>
</dbReference>
<keyword evidence="2" id="KW-1185">Reference proteome</keyword>